<comment type="caution">
    <text evidence="2">The sequence shown here is derived from an EMBL/GenBank/DDBJ whole genome shotgun (WGS) entry which is preliminary data.</text>
</comment>
<evidence type="ECO:0000313" key="2">
    <source>
        <dbReference type="EMBL" id="KAJ8924403.1"/>
    </source>
</evidence>
<dbReference type="CDD" id="cd21451">
    <property type="entry name" value="DLC-like_TCTEX1D"/>
    <property type="match status" value="1"/>
</dbReference>
<keyword evidence="3" id="KW-1185">Reference proteome</keyword>
<protein>
    <submittedName>
        <fullName evidence="2">Uncharacterized protein</fullName>
    </submittedName>
</protein>
<dbReference type="PANTHER" id="PTHR21255:SF65">
    <property type="entry name" value="TCTEX1 DOMAIN-CONTAINING PROTEIN 2"/>
    <property type="match status" value="1"/>
</dbReference>
<organism evidence="2 3">
    <name type="scientific">Exocentrus adspersus</name>
    <dbReference type="NCBI Taxonomy" id="1586481"/>
    <lineage>
        <taxon>Eukaryota</taxon>
        <taxon>Metazoa</taxon>
        <taxon>Ecdysozoa</taxon>
        <taxon>Arthropoda</taxon>
        <taxon>Hexapoda</taxon>
        <taxon>Insecta</taxon>
        <taxon>Pterygota</taxon>
        <taxon>Neoptera</taxon>
        <taxon>Endopterygota</taxon>
        <taxon>Coleoptera</taxon>
        <taxon>Polyphaga</taxon>
        <taxon>Cucujiformia</taxon>
        <taxon>Chrysomeloidea</taxon>
        <taxon>Cerambycidae</taxon>
        <taxon>Lamiinae</taxon>
        <taxon>Acanthocinini</taxon>
        <taxon>Exocentrus</taxon>
    </lineage>
</organism>
<dbReference type="Proteomes" id="UP001159042">
    <property type="component" value="Unassembled WGS sequence"/>
</dbReference>
<sequence>MSSNSLIAPSPVEAARFMNTYKLESDNPFNVEKVDRILEAVMMEALENLTYDPDKCPTQAKWASLTIKAKVKALEFDRYKIISIVTIGEKHSQDVFVTCRFLWDAEKDRYSTFAMENTYVFGIAQCFGLYYE</sequence>
<name>A0AAV8WD15_9CUCU</name>
<accession>A0AAV8WD15</accession>
<evidence type="ECO:0000256" key="1">
    <source>
        <dbReference type="ARBA" id="ARBA00005361"/>
    </source>
</evidence>
<dbReference type="InterPro" id="IPR038586">
    <property type="entry name" value="Tctex-1-like_sf"/>
</dbReference>
<comment type="similarity">
    <text evidence="1">Belongs to the dynein light chain Tctex-type family.</text>
</comment>
<dbReference type="GO" id="GO:0005737">
    <property type="term" value="C:cytoplasm"/>
    <property type="evidence" value="ECO:0007669"/>
    <property type="project" value="TreeGrafter"/>
</dbReference>
<dbReference type="GO" id="GO:0005868">
    <property type="term" value="C:cytoplasmic dynein complex"/>
    <property type="evidence" value="ECO:0007669"/>
    <property type="project" value="TreeGrafter"/>
</dbReference>
<dbReference type="InterPro" id="IPR005334">
    <property type="entry name" value="Tctex-1-like"/>
</dbReference>
<gene>
    <name evidence="2" type="ORF">NQ315_007199</name>
</gene>
<dbReference type="GO" id="GO:0045505">
    <property type="term" value="F:dynein intermediate chain binding"/>
    <property type="evidence" value="ECO:0007669"/>
    <property type="project" value="TreeGrafter"/>
</dbReference>
<dbReference type="EMBL" id="JANEYG010000003">
    <property type="protein sequence ID" value="KAJ8924403.1"/>
    <property type="molecule type" value="Genomic_DNA"/>
</dbReference>
<dbReference type="AlphaFoldDB" id="A0AAV8WD15"/>
<dbReference type="Gene3D" id="3.30.1140.40">
    <property type="entry name" value="Tctex-1"/>
    <property type="match status" value="1"/>
</dbReference>
<dbReference type="Pfam" id="PF03645">
    <property type="entry name" value="Tctex-1"/>
    <property type="match status" value="1"/>
</dbReference>
<dbReference type="GO" id="GO:0007018">
    <property type="term" value="P:microtubule-based movement"/>
    <property type="evidence" value="ECO:0007669"/>
    <property type="project" value="TreeGrafter"/>
</dbReference>
<dbReference type="PANTHER" id="PTHR21255">
    <property type="entry name" value="T-COMPLEX-ASSOCIATED-TESTIS-EXPRESSED 1/ DYNEIN LIGHT CHAIN"/>
    <property type="match status" value="1"/>
</dbReference>
<evidence type="ECO:0000313" key="3">
    <source>
        <dbReference type="Proteomes" id="UP001159042"/>
    </source>
</evidence>
<reference evidence="2 3" key="1">
    <citation type="journal article" date="2023" name="Insect Mol. Biol.">
        <title>Genome sequencing provides insights into the evolution of gene families encoding plant cell wall-degrading enzymes in longhorned beetles.</title>
        <authorList>
            <person name="Shin N.R."/>
            <person name="Okamura Y."/>
            <person name="Kirsch R."/>
            <person name="Pauchet Y."/>
        </authorList>
    </citation>
    <scope>NUCLEOTIDE SEQUENCE [LARGE SCALE GENOMIC DNA]</scope>
    <source>
        <strain evidence="2">EAD_L_NR</strain>
    </source>
</reference>
<proteinExistence type="inferred from homology"/>